<dbReference type="Gene3D" id="1.10.10.60">
    <property type="entry name" value="Homeodomain-like"/>
    <property type="match status" value="1"/>
</dbReference>
<evidence type="ECO:0000313" key="3">
    <source>
        <dbReference type="RefSeq" id="XP_020094844.1"/>
    </source>
</evidence>
<organism evidence="2 3">
    <name type="scientific">Ananas comosus</name>
    <name type="common">Pineapple</name>
    <name type="synonym">Ananas ananas</name>
    <dbReference type="NCBI Taxonomy" id="4615"/>
    <lineage>
        <taxon>Eukaryota</taxon>
        <taxon>Viridiplantae</taxon>
        <taxon>Streptophyta</taxon>
        <taxon>Embryophyta</taxon>
        <taxon>Tracheophyta</taxon>
        <taxon>Spermatophyta</taxon>
        <taxon>Magnoliopsida</taxon>
        <taxon>Liliopsida</taxon>
        <taxon>Poales</taxon>
        <taxon>Bromeliaceae</taxon>
        <taxon>Bromelioideae</taxon>
        <taxon>Ananas</taxon>
    </lineage>
</organism>
<evidence type="ECO:0000256" key="1">
    <source>
        <dbReference type="SAM" id="MobiDB-lite"/>
    </source>
</evidence>
<dbReference type="InterPro" id="IPR046955">
    <property type="entry name" value="PHR1-like"/>
</dbReference>
<name>A0A6P5FFV8_ANACO</name>
<protein>
    <submittedName>
        <fullName evidence="3">Uncharacterized protein LOC109714566</fullName>
    </submittedName>
</protein>
<keyword evidence="2" id="KW-1185">Reference proteome</keyword>
<reference evidence="3" key="2">
    <citation type="submission" date="2025-08" db="UniProtKB">
        <authorList>
            <consortium name="RefSeq"/>
        </authorList>
    </citation>
    <scope>IDENTIFICATION</scope>
    <source>
        <tissue evidence="3">Leaf</tissue>
    </source>
</reference>
<sequence>MDVKGLTISHVKSHLQMYRSTRHDLGRQGMQESKYSSCKDNDVGGDAPDPSSKPTKEFLSQFMYSPPLPPLKRCWMETEAKSKSLGCCRTREGILCCGERGVSSLYCVADYTQQAMVVDKRIKEEGLLRYLQRDAVEAAGLLADANTSMFTSLGCMVEESEPFIKANKQNEQQLHTAATKNNGSEESYITTGSPLFRSGSFGTESVEEKAAKHGDCSLSLSLSLDPRSTSNASPASESSGVFFSSSRRSFSKCSDYNSGGGRRINLDLSMSICGS</sequence>
<dbReference type="Proteomes" id="UP000515123">
    <property type="component" value="Linkage group 8"/>
</dbReference>
<proteinExistence type="predicted"/>
<accession>A0A6P5FFV8</accession>
<dbReference type="GO" id="GO:0003700">
    <property type="term" value="F:DNA-binding transcription factor activity"/>
    <property type="evidence" value="ECO:0007669"/>
    <property type="project" value="InterPro"/>
</dbReference>
<dbReference type="AlphaFoldDB" id="A0A6P5FFV8"/>
<dbReference type="OrthoDB" id="551907at2759"/>
<feature type="region of interest" description="Disordered" evidence="1">
    <location>
        <begin position="20"/>
        <end position="55"/>
    </location>
</feature>
<evidence type="ECO:0000313" key="2">
    <source>
        <dbReference type="Proteomes" id="UP000515123"/>
    </source>
</evidence>
<dbReference type="RefSeq" id="XP_020094844.1">
    <property type="nucleotide sequence ID" value="XM_020239255.1"/>
</dbReference>
<gene>
    <name evidence="3" type="primary">LOC109714566</name>
</gene>
<dbReference type="PANTHER" id="PTHR31314:SF188">
    <property type="entry name" value="TRANSCRIPTION FACTOR KAN2 ISOFORM X1-RELATED"/>
    <property type="match status" value="1"/>
</dbReference>
<dbReference type="GeneID" id="109714566"/>
<dbReference type="PANTHER" id="PTHR31314">
    <property type="entry name" value="MYB FAMILY TRANSCRIPTION FACTOR PHL7-LIKE"/>
    <property type="match status" value="1"/>
</dbReference>
<reference evidence="2" key="1">
    <citation type="journal article" date="2015" name="Nat. Genet.">
        <title>The pineapple genome and the evolution of CAM photosynthesis.</title>
        <authorList>
            <person name="Ming R."/>
            <person name="VanBuren R."/>
            <person name="Wai C.M."/>
            <person name="Tang H."/>
            <person name="Schatz M.C."/>
            <person name="Bowers J.E."/>
            <person name="Lyons E."/>
            <person name="Wang M.L."/>
            <person name="Chen J."/>
            <person name="Biggers E."/>
            <person name="Zhang J."/>
            <person name="Huang L."/>
            <person name="Zhang L."/>
            <person name="Miao W."/>
            <person name="Zhang J."/>
            <person name="Ye Z."/>
            <person name="Miao C."/>
            <person name="Lin Z."/>
            <person name="Wang H."/>
            <person name="Zhou H."/>
            <person name="Yim W.C."/>
            <person name="Priest H.D."/>
            <person name="Zheng C."/>
            <person name="Woodhouse M."/>
            <person name="Edger P.P."/>
            <person name="Guyot R."/>
            <person name="Guo H.B."/>
            <person name="Guo H."/>
            <person name="Zheng G."/>
            <person name="Singh R."/>
            <person name="Sharma A."/>
            <person name="Min X."/>
            <person name="Zheng Y."/>
            <person name="Lee H."/>
            <person name="Gurtowski J."/>
            <person name="Sedlazeck F.J."/>
            <person name="Harkess A."/>
            <person name="McKain M.R."/>
            <person name="Liao Z."/>
            <person name="Fang J."/>
            <person name="Liu J."/>
            <person name="Zhang X."/>
            <person name="Zhang Q."/>
            <person name="Hu W."/>
            <person name="Qin Y."/>
            <person name="Wang K."/>
            <person name="Chen L.Y."/>
            <person name="Shirley N."/>
            <person name="Lin Y.R."/>
            <person name="Liu L.Y."/>
            <person name="Hernandez A.G."/>
            <person name="Wright C.L."/>
            <person name="Bulone V."/>
            <person name="Tuskan G.A."/>
            <person name="Heath K."/>
            <person name="Zee F."/>
            <person name="Moore P.H."/>
            <person name="Sunkar R."/>
            <person name="Leebens-Mack J.H."/>
            <person name="Mockler T."/>
            <person name="Bennetzen J.L."/>
            <person name="Freeling M."/>
            <person name="Sankoff D."/>
            <person name="Paterson A.H."/>
            <person name="Zhu X."/>
            <person name="Yang X."/>
            <person name="Smith J.A."/>
            <person name="Cushman J.C."/>
            <person name="Paull R.E."/>
            <person name="Yu Q."/>
        </authorList>
    </citation>
    <scope>NUCLEOTIDE SEQUENCE [LARGE SCALE GENOMIC DNA]</scope>
    <source>
        <strain evidence="2">cv. F153</strain>
    </source>
</reference>